<evidence type="ECO:0000256" key="2">
    <source>
        <dbReference type="SAM" id="MobiDB-lite"/>
    </source>
</evidence>
<evidence type="ECO:0000256" key="1">
    <source>
        <dbReference type="SAM" id="Coils"/>
    </source>
</evidence>
<evidence type="ECO:0000313" key="3">
    <source>
        <dbReference type="EMBL" id="KIY52860.1"/>
    </source>
</evidence>
<dbReference type="OrthoDB" id="2505754at2759"/>
<feature type="region of interest" description="Disordered" evidence="2">
    <location>
        <begin position="144"/>
        <end position="169"/>
    </location>
</feature>
<dbReference type="AlphaFoldDB" id="A0A0D7ALW7"/>
<name>A0A0D7ALW7_9AGAR</name>
<dbReference type="EMBL" id="KN881629">
    <property type="protein sequence ID" value="KIY52860.1"/>
    <property type="molecule type" value="Genomic_DNA"/>
</dbReference>
<accession>A0A0D7ALW7</accession>
<feature type="compositionally biased region" description="Polar residues" evidence="2">
    <location>
        <begin position="340"/>
        <end position="349"/>
    </location>
</feature>
<reference evidence="3 4" key="1">
    <citation type="journal article" date="2015" name="Fungal Genet. Biol.">
        <title>Evolution of novel wood decay mechanisms in Agaricales revealed by the genome sequences of Fistulina hepatica and Cylindrobasidium torrendii.</title>
        <authorList>
            <person name="Floudas D."/>
            <person name="Held B.W."/>
            <person name="Riley R."/>
            <person name="Nagy L.G."/>
            <person name="Koehler G."/>
            <person name="Ransdell A.S."/>
            <person name="Younus H."/>
            <person name="Chow J."/>
            <person name="Chiniquy J."/>
            <person name="Lipzen A."/>
            <person name="Tritt A."/>
            <person name="Sun H."/>
            <person name="Haridas S."/>
            <person name="LaButti K."/>
            <person name="Ohm R.A."/>
            <person name="Kues U."/>
            <person name="Blanchette R.A."/>
            <person name="Grigoriev I.V."/>
            <person name="Minto R.E."/>
            <person name="Hibbett D.S."/>
        </authorList>
    </citation>
    <scope>NUCLEOTIDE SEQUENCE [LARGE SCALE GENOMIC DNA]</scope>
    <source>
        <strain evidence="3 4">ATCC 64428</strain>
    </source>
</reference>
<dbReference type="Proteomes" id="UP000054144">
    <property type="component" value="Unassembled WGS sequence"/>
</dbReference>
<sequence length="455" mass="48772">MSVDLHDPVVTVKPGEVPRGHTRPFSIDLSLELERELDAESLPSSPPQQLTFDPDVLSHLVVQLRQSLADSGRELAMVKDQLASALVREAHSQDALQFMSDKATALEEELAEAKKKQQDDEEAISLLRTKVEESRRGLMRLQAESRRQSMALDTSRANYGSPNGKRMSMFTPLTGSGARDSVVGHKRMSSSSTLPDFLASAGPVSPSAQVISFNDNVHGTNSRRVSSIYGRGSSPVAEEVMSAELESLRNQVRSLKEELESVRHDLSETKEARDASETCVKALREFIAENEVGGRSDGGFIKLPPLPTMAAADEDPQANKKGWGFKLWKGDVKPPGEPSSPATATLSLNGSEATRKPWGFFTRSSISSFSATSEAAASPLQTNAALPARPSQLYAQADSTYSASDVSSLVEPVSPKVEGLASETSSTSPADEHKAIFADAPATVVPHHPVASAAA</sequence>
<keyword evidence="4" id="KW-1185">Reference proteome</keyword>
<feature type="region of interest" description="Disordered" evidence="2">
    <location>
        <begin position="329"/>
        <end position="349"/>
    </location>
</feature>
<organism evidence="3 4">
    <name type="scientific">Fistulina hepatica ATCC 64428</name>
    <dbReference type="NCBI Taxonomy" id="1128425"/>
    <lineage>
        <taxon>Eukaryota</taxon>
        <taxon>Fungi</taxon>
        <taxon>Dikarya</taxon>
        <taxon>Basidiomycota</taxon>
        <taxon>Agaricomycotina</taxon>
        <taxon>Agaricomycetes</taxon>
        <taxon>Agaricomycetidae</taxon>
        <taxon>Agaricales</taxon>
        <taxon>Fistulinaceae</taxon>
        <taxon>Fistulina</taxon>
    </lineage>
</organism>
<gene>
    <name evidence="3" type="ORF">FISHEDRAFT_63548</name>
</gene>
<keyword evidence="1" id="KW-0175">Coiled coil</keyword>
<feature type="coiled-coil region" evidence="1">
    <location>
        <begin position="238"/>
        <end position="272"/>
    </location>
</feature>
<feature type="region of interest" description="Disordered" evidence="2">
    <location>
        <begin position="414"/>
        <end position="434"/>
    </location>
</feature>
<proteinExistence type="predicted"/>
<feature type="coiled-coil region" evidence="1">
    <location>
        <begin position="96"/>
        <end position="130"/>
    </location>
</feature>
<feature type="compositionally biased region" description="Polar residues" evidence="2">
    <location>
        <begin position="151"/>
        <end position="161"/>
    </location>
</feature>
<evidence type="ECO:0000313" key="4">
    <source>
        <dbReference type="Proteomes" id="UP000054144"/>
    </source>
</evidence>
<protein>
    <submittedName>
        <fullName evidence="3">Uncharacterized protein</fullName>
    </submittedName>
</protein>